<dbReference type="GO" id="GO:0000049">
    <property type="term" value="F:tRNA binding"/>
    <property type="evidence" value="ECO:0007669"/>
    <property type="project" value="UniProtKB-KW"/>
</dbReference>
<keyword evidence="9" id="KW-0540">Nuclease</keyword>
<evidence type="ECO:0000256" key="8">
    <source>
        <dbReference type="ARBA" id="ARBA00022694"/>
    </source>
</evidence>
<evidence type="ECO:0000256" key="7">
    <source>
        <dbReference type="ARBA" id="ARBA00022555"/>
    </source>
</evidence>
<evidence type="ECO:0000313" key="18">
    <source>
        <dbReference type="Proteomes" id="UP000185062"/>
    </source>
</evidence>
<dbReference type="Gene3D" id="3.40.1260.20">
    <property type="entry name" value="Ribonuclease E, catalytic domain"/>
    <property type="match status" value="1"/>
</dbReference>
<organism evidence="17 18">
    <name type="scientific">Nitrosomonas cryotolerans ATCC 49181</name>
    <dbReference type="NCBI Taxonomy" id="1131553"/>
    <lineage>
        <taxon>Bacteria</taxon>
        <taxon>Pseudomonadati</taxon>
        <taxon>Pseudomonadota</taxon>
        <taxon>Betaproteobacteria</taxon>
        <taxon>Nitrosomonadales</taxon>
        <taxon>Nitrosomonadaceae</taxon>
        <taxon>Nitrosomonas</taxon>
    </lineage>
</organism>
<dbReference type="eggNOG" id="COG1530">
    <property type="taxonomic scope" value="Bacteria"/>
</dbReference>
<keyword evidence="10" id="KW-0479">Metal-binding</keyword>
<evidence type="ECO:0000313" key="17">
    <source>
        <dbReference type="EMBL" id="SIO33679.1"/>
    </source>
</evidence>
<dbReference type="GO" id="GO:0004519">
    <property type="term" value="F:endonuclease activity"/>
    <property type="evidence" value="ECO:0007669"/>
    <property type="project" value="UniProtKB-KW"/>
</dbReference>
<dbReference type="SUPFAM" id="SSF50249">
    <property type="entry name" value="Nucleic acid-binding proteins"/>
    <property type="match status" value="1"/>
</dbReference>
<dbReference type="CDD" id="cd04453">
    <property type="entry name" value="S1_RNase_E"/>
    <property type="match status" value="1"/>
</dbReference>
<dbReference type="NCBIfam" id="NF008689">
    <property type="entry name" value="PRK11712.1"/>
    <property type="match status" value="1"/>
</dbReference>
<dbReference type="InterPro" id="IPR012340">
    <property type="entry name" value="NA-bd_OB-fold"/>
</dbReference>
<dbReference type="InterPro" id="IPR004659">
    <property type="entry name" value="RNase_E/G"/>
</dbReference>
<evidence type="ECO:0000256" key="10">
    <source>
        <dbReference type="ARBA" id="ARBA00022723"/>
    </source>
</evidence>
<evidence type="ECO:0000256" key="5">
    <source>
        <dbReference type="ARBA" id="ARBA00022490"/>
    </source>
</evidence>
<evidence type="ECO:0000256" key="14">
    <source>
        <dbReference type="ARBA" id="ARBA00022842"/>
    </source>
</evidence>
<sequence>MSNEILVNITPQETRVAIIEQGVTQELHIERISGQGIVGNIYNGRVSRVLPGMQSAFVDIGLDRAAFLHIADIWGSDQNKQSIKSIEKLLHAGSNILVQVIKDAISTKGARLSTQISLAGRMLVYLPQESHIGISQRIENDDERELLREKLEHVLPRDEKGGYIIRTMAEAANESDLRADIEYLHKLWHDIQRKSLIVTAPVLLYQDLDLSHRVLRDFVNDDTKRIYVDSRENHQKLVIFARSYMINLAERIALYTGERPLFDLYGVEDEIEKSLAKRVNLKSGGYLIIDQTEALTTMDVNTGGFVGVRSFDDTIFKTNLEAAQVIARQLRLRNLGGIIIIDFIDMDNEEHKNAVLSEFNKALMKDRTRMTINGFTTLGLIEMTRKRIRESLNQVLCESCPTCQGRGKIRTAQTICYEILRELLRESRQFDANEFRILASQQVIDLFLDEESQSLAQLGDFIAKPISLQVEESYTQEQYDVILM</sequence>
<evidence type="ECO:0000256" key="9">
    <source>
        <dbReference type="ARBA" id="ARBA00022722"/>
    </source>
</evidence>
<dbReference type="STRING" id="44575.SAMN05216419_1001114"/>
<dbReference type="PANTHER" id="PTHR30001">
    <property type="entry name" value="RIBONUCLEASE"/>
    <property type="match status" value="1"/>
</dbReference>
<comment type="similarity">
    <text evidence="3">Belongs to the RNase E/G family. RNase G subfamily.</text>
</comment>
<dbReference type="Pfam" id="PF20833">
    <property type="entry name" value="RNase_E_G_Thio"/>
    <property type="match status" value="1"/>
</dbReference>
<name>A0A1N6INS2_9PROT</name>
<keyword evidence="11" id="KW-0699">rRNA-binding</keyword>
<evidence type="ECO:0000259" key="16">
    <source>
        <dbReference type="PROSITE" id="PS50126"/>
    </source>
</evidence>
<comment type="subcellular location">
    <subcellularLocation>
        <location evidence="2">Cytoplasm</location>
    </subcellularLocation>
</comment>
<evidence type="ECO:0000256" key="3">
    <source>
        <dbReference type="ARBA" id="ARBA00005663"/>
    </source>
</evidence>
<keyword evidence="5" id="KW-0963">Cytoplasm</keyword>
<dbReference type="GO" id="GO:0008033">
    <property type="term" value="P:tRNA processing"/>
    <property type="evidence" value="ECO:0007669"/>
    <property type="project" value="UniProtKB-KW"/>
</dbReference>
<dbReference type="RefSeq" id="WP_028460526.1">
    <property type="nucleotide sequence ID" value="NZ_FSRO01000001.1"/>
</dbReference>
<proteinExistence type="inferred from homology"/>
<evidence type="ECO:0000256" key="13">
    <source>
        <dbReference type="ARBA" id="ARBA00022801"/>
    </source>
</evidence>
<dbReference type="PROSITE" id="PS50126">
    <property type="entry name" value="S1"/>
    <property type="match status" value="1"/>
</dbReference>
<evidence type="ECO:0000256" key="12">
    <source>
        <dbReference type="ARBA" id="ARBA00022759"/>
    </source>
</evidence>
<keyword evidence="18" id="KW-1185">Reference proteome</keyword>
<dbReference type="Pfam" id="PF10150">
    <property type="entry name" value="RNase_E_G"/>
    <property type="match status" value="1"/>
</dbReference>
<dbReference type="GO" id="GO:0016787">
    <property type="term" value="F:hydrolase activity"/>
    <property type="evidence" value="ECO:0007669"/>
    <property type="project" value="UniProtKB-KW"/>
</dbReference>
<evidence type="ECO:0000256" key="11">
    <source>
        <dbReference type="ARBA" id="ARBA00022730"/>
    </source>
</evidence>
<dbReference type="Gene3D" id="2.40.50.140">
    <property type="entry name" value="Nucleic acid-binding proteins"/>
    <property type="match status" value="1"/>
</dbReference>
<dbReference type="AlphaFoldDB" id="A0A1N6INS2"/>
<keyword evidence="6" id="KW-0698">rRNA processing</keyword>
<dbReference type="PANTHER" id="PTHR30001:SF0">
    <property type="entry name" value="RIBONUCLEASE G"/>
    <property type="match status" value="1"/>
</dbReference>
<dbReference type="GO" id="GO:0019843">
    <property type="term" value="F:rRNA binding"/>
    <property type="evidence" value="ECO:0007669"/>
    <property type="project" value="UniProtKB-KW"/>
</dbReference>
<dbReference type="EMBL" id="FSRO01000001">
    <property type="protein sequence ID" value="SIO33679.1"/>
    <property type="molecule type" value="Genomic_DNA"/>
</dbReference>
<evidence type="ECO:0000256" key="4">
    <source>
        <dbReference type="ARBA" id="ARBA00017719"/>
    </source>
</evidence>
<evidence type="ECO:0000256" key="6">
    <source>
        <dbReference type="ARBA" id="ARBA00022552"/>
    </source>
</evidence>
<evidence type="ECO:0000256" key="1">
    <source>
        <dbReference type="ARBA" id="ARBA00001946"/>
    </source>
</evidence>
<dbReference type="InterPro" id="IPR019307">
    <property type="entry name" value="RNA-bd_AU-1/RNase_E/G"/>
</dbReference>
<dbReference type="Proteomes" id="UP000185062">
    <property type="component" value="Unassembled WGS sequence"/>
</dbReference>
<keyword evidence="7" id="KW-0820">tRNA-binding</keyword>
<dbReference type="SMART" id="SM00316">
    <property type="entry name" value="S1"/>
    <property type="match status" value="1"/>
</dbReference>
<comment type="cofactor">
    <cofactor evidence="1">
        <name>Mg(2+)</name>
        <dbReference type="ChEBI" id="CHEBI:18420"/>
    </cofactor>
</comment>
<keyword evidence="12" id="KW-0255">Endonuclease</keyword>
<protein>
    <recommendedName>
        <fullName evidence="4">Ribonuclease G</fullName>
    </recommendedName>
</protein>
<dbReference type="GO" id="GO:0046872">
    <property type="term" value="F:metal ion binding"/>
    <property type="evidence" value="ECO:0007669"/>
    <property type="project" value="UniProtKB-KW"/>
</dbReference>
<feature type="domain" description="S1 motif" evidence="16">
    <location>
        <begin position="39"/>
        <end position="115"/>
    </location>
</feature>
<keyword evidence="14" id="KW-0460">Magnesium</keyword>
<evidence type="ECO:0000256" key="15">
    <source>
        <dbReference type="ARBA" id="ARBA00022884"/>
    </source>
</evidence>
<gene>
    <name evidence="17" type="ORF">SAMN02743940_1952</name>
</gene>
<dbReference type="GO" id="GO:0006364">
    <property type="term" value="P:rRNA processing"/>
    <property type="evidence" value="ECO:0007669"/>
    <property type="project" value="UniProtKB-KW"/>
</dbReference>
<keyword evidence="8" id="KW-0819">tRNA processing</keyword>
<dbReference type="InterPro" id="IPR003029">
    <property type="entry name" value="S1_domain"/>
</dbReference>
<dbReference type="InterPro" id="IPR048583">
    <property type="entry name" value="RNase_E_G_thioredoxin-like"/>
</dbReference>
<reference evidence="17 18" key="1">
    <citation type="submission" date="2016-12" db="EMBL/GenBank/DDBJ databases">
        <authorList>
            <person name="Song W.-J."/>
            <person name="Kurnit D.M."/>
        </authorList>
    </citation>
    <scope>NUCLEOTIDE SEQUENCE [LARGE SCALE GENOMIC DNA]</scope>
    <source>
        <strain evidence="17 18">ATCC 49181</strain>
    </source>
</reference>
<evidence type="ECO:0000256" key="2">
    <source>
        <dbReference type="ARBA" id="ARBA00004496"/>
    </source>
</evidence>
<accession>A0A1N6INS2</accession>
<dbReference type="GO" id="GO:0004540">
    <property type="term" value="F:RNA nuclease activity"/>
    <property type="evidence" value="ECO:0007669"/>
    <property type="project" value="InterPro"/>
</dbReference>
<dbReference type="NCBIfam" id="TIGR00757">
    <property type="entry name" value="RNaseEG"/>
    <property type="match status" value="1"/>
</dbReference>
<dbReference type="GO" id="GO:0005737">
    <property type="term" value="C:cytoplasm"/>
    <property type="evidence" value="ECO:0007669"/>
    <property type="project" value="UniProtKB-SubCell"/>
</dbReference>
<keyword evidence="15" id="KW-0694">RNA-binding</keyword>
<keyword evidence="13" id="KW-0378">Hydrolase</keyword>